<sequence length="157" mass="18523">MRLFHGTNTDFDRVKLDRSKPNKDFGRGFYLSDNYQQALSMAELKVELLETGAPVVQEYEWDADACQELRVLRFEHYSEEWAKFILLNRNNPTQKPAHDYDIVIGPIANDRVGVQLWKYEHHSIDLPTLVRNLQYMKGETIQYFFGTQKAINLLRRI</sequence>
<dbReference type="Pfam" id="PF13151">
    <property type="entry name" value="DUF3990"/>
    <property type="match status" value="1"/>
</dbReference>
<accession>A0A9D2CX14</accession>
<protein>
    <submittedName>
        <fullName evidence="1">DUF3990 domain-containing protein</fullName>
    </submittedName>
</protein>
<proteinExistence type="predicted"/>
<name>A0A9D2CX14_9BACE</name>
<organism evidence="1 2">
    <name type="scientific">Candidatus Bacteroides merdipullorum</name>
    <dbReference type="NCBI Taxonomy" id="2838474"/>
    <lineage>
        <taxon>Bacteria</taxon>
        <taxon>Pseudomonadati</taxon>
        <taxon>Bacteroidota</taxon>
        <taxon>Bacteroidia</taxon>
        <taxon>Bacteroidales</taxon>
        <taxon>Bacteroidaceae</taxon>
        <taxon>Bacteroides</taxon>
    </lineage>
</organism>
<dbReference type="AlphaFoldDB" id="A0A9D2CX14"/>
<dbReference type="InterPro" id="IPR025051">
    <property type="entry name" value="DUF3990"/>
</dbReference>
<comment type="caution">
    <text evidence="1">The sequence shown here is derived from an EMBL/GenBank/DDBJ whole genome shotgun (WGS) entry which is preliminary data.</text>
</comment>
<evidence type="ECO:0000313" key="2">
    <source>
        <dbReference type="Proteomes" id="UP000824023"/>
    </source>
</evidence>
<evidence type="ECO:0000313" key="1">
    <source>
        <dbReference type="EMBL" id="HIZ01477.1"/>
    </source>
</evidence>
<reference evidence="1" key="1">
    <citation type="journal article" date="2021" name="PeerJ">
        <title>Extensive microbial diversity within the chicken gut microbiome revealed by metagenomics and culture.</title>
        <authorList>
            <person name="Gilroy R."/>
            <person name="Ravi A."/>
            <person name="Getino M."/>
            <person name="Pursley I."/>
            <person name="Horton D.L."/>
            <person name="Alikhan N.F."/>
            <person name="Baker D."/>
            <person name="Gharbi K."/>
            <person name="Hall N."/>
            <person name="Watson M."/>
            <person name="Adriaenssens E.M."/>
            <person name="Foster-Nyarko E."/>
            <person name="Jarju S."/>
            <person name="Secka A."/>
            <person name="Antonio M."/>
            <person name="Oren A."/>
            <person name="Chaudhuri R.R."/>
            <person name="La Ragione R."/>
            <person name="Hildebrand F."/>
            <person name="Pallen M.J."/>
        </authorList>
    </citation>
    <scope>NUCLEOTIDE SEQUENCE</scope>
    <source>
        <strain evidence="1">ChiHjej12B11-24981</strain>
    </source>
</reference>
<reference evidence="1" key="2">
    <citation type="submission" date="2021-04" db="EMBL/GenBank/DDBJ databases">
        <authorList>
            <person name="Gilroy R."/>
        </authorList>
    </citation>
    <scope>NUCLEOTIDE SEQUENCE</scope>
    <source>
        <strain evidence="1">ChiHjej12B11-24981</strain>
    </source>
</reference>
<gene>
    <name evidence="1" type="ORF">H9819_04380</name>
</gene>
<dbReference type="Proteomes" id="UP000824023">
    <property type="component" value="Unassembled WGS sequence"/>
</dbReference>
<dbReference type="EMBL" id="DXCK01000062">
    <property type="protein sequence ID" value="HIZ01477.1"/>
    <property type="molecule type" value="Genomic_DNA"/>
</dbReference>